<keyword evidence="3" id="KW-1185">Reference proteome</keyword>
<dbReference type="Proteomes" id="UP000054454">
    <property type="component" value="Unassembled WGS sequence"/>
</dbReference>
<comment type="caution">
    <text evidence="2">The sequence shown here is derived from an EMBL/GenBank/DDBJ whole genome shotgun (WGS) entry which is preliminary data.</text>
</comment>
<dbReference type="AlphaFoldDB" id="A0A0W4ZCW1"/>
<name>A0A0W4ZCW1_PNEC8</name>
<evidence type="ECO:0000313" key="2">
    <source>
        <dbReference type="EMBL" id="KTW26204.1"/>
    </source>
</evidence>
<dbReference type="GeneID" id="28938453"/>
<dbReference type="EMBL" id="LFVZ01000014">
    <property type="protein sequence ID" value="KTW26204.1"/>
    <property type="molecule type" value="Genomic_DNA"/>
</dbReference>
<keyword evidence="1" id="KW-0472">Membrane</keyword>
<reference evidence="3" key="1">
    <citation type="journal article" date="2016" name="Nat. Commun.">
        <title>Genome analysis of three Pneumocystis species reveals adaptation mechanisms to life exclusively in mammalian hosts.</title>
        <authorList>
            <person name="Ma L."/>
            <person name="Chen Z."/>
            <person name="Huang D.W."/>
            <person name="Kutty G."/>
            <person name="Ishihara M."/>
            <person name="Wang H."/>
            <person name="Abouelleil A."/>
            <person name="Bishop L."/>
            <person name="Davey E."/>
            <person name="Deng R."/>
            <person name="Deng X."/>
            <person name="Fan L."/>
            <person name="Fantoni G."/>
            <person name="Fitzgerald M."/>
            <person name="Gogineni E."/>
            <person name="Goldberg J.M."/>
            <person name="Handley G."/>
            <person name="Hu X."/>
            <person name="Huber C."/>
            <person name="Jiao X."/>
            <person name="Jones K."/>
            <person name="Levin J.Z."/>
            <person name="Liu Y."/>
            <person name="Macdonald P."/>
            <person name="Melnikov A."/>
            <person name="Raley C."/>
            <person name="Sassi M."/>
            <person name="Sherman B.T."/>
            <person name="Song X."/>
            <person name="Sykes S."/>
            <person name="Tran B."/>
            <person name="Walsh L."/>
            <person name="Xia Y."/>
            <person name="Yang J."/>
            <person name="Young S."/>
            <person name="Zeng Q."/>
            <person name="Zheng X."/>
            <person name="Stephens R."/>
            <person name="Nusbaum C."/>
            <person name="Birren B.W."/>
            <person name="Azadi P."/>
            <person name="Lempicki R.A."/>
            <person name="Cuomo C.A."/>
            <person name="Kovacs J.A."/>
        </authorList>
    </citation>
    <scope>NUCLEOTIDE SEQUENCE [LARGE SCALE GENOMIC DNA]</scope>
    <source>
        <strain evidence="3">B80</strain>
    </source>
</reference>
<evidence type="ECO:0000256" key="1">
    <source>
        <dbReference type="SAM" id="Phobius"/>
    </source>
</evidence>
<dbReference type="RefSeq" id="XP_018224748.1">
    <property type="nucleotide sequence ID" value="XM_018372250.1"/>
</dbReference>
<feature type="transmembrane region" description="Helical" evidence="1">
    <location>
        <begin position="36"/>
        <end position="57"/>
    </location>
</feature>
<dbReference type="VEuPathDB" id="FungiDB:T552_04199"/>
<keyword evidence="1" id="KW-0812">Transmembrane</keyword>
<proteinExistence type="predicted"/>
<keyword evidence="1" id="KW-1133">Transmembrane helix</keyword>
<protein>
    <submittedName>
        <fullName evidence="2">Uncharacterized protein</fullName>
    </submittedName>
</protein>
<organism evidence="2 3">
    <name type="scientific">Pneumocystis carinii (strain B80)</name>
    <name type="common">Rat pneumocystis pneumonia agent</name>
    <name type="synonym">Pneumocystis carinii f. sp. carinii</name>
    <dbReference type="NCBI Taxonomy" id="1408658"/>
    <lineage>
        <taxon>Eukaryota</taxon>
        <taxon>Fungi</taxon>
        <taxon>Dikarya</taxon>
        <taxon>Ascomycota</taxon>
        <taxon>Taphrinomycotina</taxon>
        <taxon>Pneumocystomycetes</taxon>
        <taxon>Pneumocystaceae</taxon>
        <taxon>Pneumocystis</taxon>
    </lineage>
</organism>
<gene>
    <name evidence="2" type="ORF">T552_04199</name>
</gene>
<evidence type="ECO:0000313" key="3">
    <source>
        <dbReference type="Proteomes" id="UP000054454"/>
    </source>
</evidence>
<accession>A0A0W4ZCW1</accession>
<sequence>MSLNLCIFLLLIFAVKILYNINEYLSTLNSYLEEFLLIILINFNYLFVNGNIMFKLLKRDNQFVKNNYEDINVLNAR</sequence>